<evidence type="ECO:0000256" key="1">
    <source>
        <dbReference type="ARBA" id="ARBA00004115"/>
    </source>
</evidence>
<keyword evidence="5 11" id="KW-0812">Transmembrane</keyword>
<comment type="subunit">
    <text evidence="3">Component of the ER membrane protein complex (EMC).</text>
</comment>
<evidence type="ECO:0000313" key="15">
    <source>
        <dbReference type="Proteomes" id="UP000239899"/>
    </source>
</evidence>
<comment type="similarity">
    <text evidence="2">Belongs to the EMC1 family.</text>
</comment>
<dbReference type="InterPro" id="IPR026895">
    <property type="entry name" value="EMC1"/>
</dbReference>
<evidence type="ECO:0000256" key="9">
    <source>
        <dbReference type="ARBA" id="ARBA00023136"/>
    </source>
</evidence>
<dbReference type="PANTHER" id="PTHR21573">
    <property type="entry name" value="ER MEMBRANE PROTEIN COMPLEX SUBUNIT 1"/>
    <property type="match status" value="1"/>
</dbReference>
<dbReference type="InterPro" id="IPR015943">
    <property type="entry name" value="WD40/YVTN_repeat-like_dom_sf"/>
</dbReference>
<evidence type="ECO:0000256" key="3">
    <source>
        <dbReference type="ARBA" id="ARBA00011276"/>
    </source>
</evidence>
<reference evidence="14 15" key="1">
    <citation type="journal article" date="2018" name="Plant J.">
        <title>Genome sequences of Chlorella sorokiniana UTEX 1602 and Micractinium conductrix SAG 241.80: implications to maltose excretion by a green alga.</title>
        <authorList>
            <person name="Arriola M.B."/>
            <person name="Velmurugan N."/>
            <person name="Zhang Y."/>
            <person name="Plunkett M.H."/>
            <person name="Hondzo H."/>
            <person name="Barney B.M."/>
        </authorList>
    </citation>
    <scope>NUCLEOTIDE SEQUENCE [LARGE SCALE GENOMIC DNA]</scope>
    <source>
        <strain evidence="15">UTEX 1602</strain>
    </source>
</reference>
<keyword evidence="6" id="KW-0732">Signal</keyword>
<dbReference type="InterPro" id="IPR058545">
    <property type="entry name" value="Beta-prop_EMC1_1st"/>
</dbReference>
<dbReference type="EMBL" id="LHPG02000003">
    <property type="protein sequence ID" value="PRW59755.1"/>
    <property type="molecule type" value="Genomic_DNA"/>
</dbReference>
<keyword evidence="10" id="KW-0325">Glycoprotein</keyword>
<evidence type="ECO:0000259" key="12">
    <source>
        <dbReference type="Pfam" id="PF07774"/>
    </source>
</evidence>
<proteinExistence type="inferred from homology"/>
<name>A0A2P6U0A8_CHLSO</name>
<dbReference type="InterPro" id="IPR011047">
    <property type="entry name" value="Quinoprotein_ADH-like_sf"/>
</dbReference>
<evidence type="ECO:0000256" key="11">
    <source>
        <dbReference type="SAM" id="Phobius"/>
    </source>
</evidence>
<sequence>MAKCGTAIFQDQAGQYDWLKQHVGRVSAAVLTGGPQPAIYAASADAGTLAALAPADGHLLWRRVLAAGDAVTRLVATSRQVITLSAGGSQLMAWDALTGAAAWAADLAVAAADLAVLGRDAVAVSVGSSVKAFALDDGKQLWSVALGGGGAKLFASADGLWAAAADGSGVAAALLSQHGSVQRQLSLSGSSQLSGSQLEVGDAAVAALSADGSSLCAAALQEGTSGLSCQRLASLLPAGTDVSAAQLLPGSCAAHAVLQTAGGAALLSLGGGGGTAVVTFVAGATASGCFAGADPAGSPLVALATPSAAGLAVQVLSGADGSAVQPTATIAALAPRRADDAVVPVAALFGGAARAGRVGQQEFFQLAVFDDDSLALVADGQQAWLRHEELASIQDVLFTDLPAPTPENEAAWAASQPGWRETLAAQVLQLKVQASQLANVQLATPEEQQRLEAYKALTSDKLRPSRDADGFRKQVVALTQSGKVLALHNGDGRLLWSLDLGRGAGLRKLVLWRVPHDVQHDIQVAAVATGSSGSRVIVINAHTGAVEQTLAAEGEAAQLLHLPQPLHDGFADQHAYVLVPAGASGAAKVLPDTAEARAAFQAARPALSFWRLDEAAGSIQGLGFSESGEVEERWSAVLAPAGTGQRILAVAAHSPGEAVASPARVLGDGSLKFKYLNPNTLLVVVGLPAGAAPAADAAAPAKLTAVVLDAVTGRVLFSQAHEGATGPVHAVLSENMAAYHFWSVDAHRWQVAAIELYDASPTTMRVSDVAFSVPNVTASSWDTPPVEAAATTLLSRLAADGLAVTRSARGNTAKQVIMLTPAGRVYLLDRRFLDPRRPVIPAGSKPTAIQAAEGLPPFAPELPLSGQQYATLDHQVARLRGVAVEPAVLESTQLMVAHGLDLFYNRLTPSKSFDRLPDDFPFALLTLIVVGMAGGTLVLSQLQTRALVKKKWE</sequence>
<feature type="domain" description="EMC1 first beta-propeller" evidence="13">
    <location>
        <begin position="7"/>
        <end position="388"/>
    </location>
</feature>
<keyword evidence="9 11" id="KW-0472">Membrane</keyword>
<evidence type="ECO:0000256" key="2">
    <source>
        <dbReference type="ARBA" id="ARBA00007904"/>
    </source>
</evidence>
<accession>A0A2P6U0A8</accession>
<comment type="subcellular location">
    <subcellularLocation>
        <location evidence="1">Endoplasmic reticulum membrane</location>
        <topology evidence="1">Single-pass type I membrane protein</topology>
    </subcellularLocation>
</comment>
<dbReference type="Proteomes" id="UP000239899">
    <property type="component" value="Unassembled WGS sequence"/>
</dbReference>
<dbReference type="PANTHER" id="PTHR21573:SF0">
    <property type="entry name" value="ER MEMBRANE PROTEIN COMPLEX SUBUNIT 1"/>
    <property type="match status" value="1"/>
</dbReference>
<dbReference type="Pfam" id="PF25293">
    <property type="entry name" value="Beta-prop_EMC1_N"/>
    <property type="match status" value="1"/>
</dbReference>
<keyword evidence="8 11" id="KW-1133">Transmembrane helix</keyword>
<keyword evidence="7" id="KW-0256">Endoplasmic reticulum</keyword>
<feature type="transmembrane region" description="Helical" evidence="11">
    <location>
        <begin position="920"/>
        <end position="942"/>
    </location>
</feature>
<evidence type="ECO:0000256" key="8">
    <source>
        <dbReference type="ARBA" id="ARBA00022989"/>
    </source>
</evidence>
<evidence type="ECO:0000256" key="5">
    <source>
        <dbReference type="ARBA" id="ARBA00022692"/>
    </source>
</evidence>
<evidence type="ECO:0000256" key="6">
    <source>
        <dbReference type="ARBA" id="ARBA00022729"/>
    </source>
</evidence>
<dbReference type="Pfam" id="PF07774">
    <property type="entry name" value="EMC1_C"/>
    <property type="match status" value="1"/>
</dbReference>
<evidence type="ECO:0000256" key="4">
    <source>
        <dbReference type="ARBA" id="ARBA00020824"/>
    </source>
</evidence>
<evidence type="ECO:0000259" key="13">
    <source>
        <dbReference type="Pfam" id="PF25293"/>
    </source>
</evidence>
<feature type="domain" description="ER membrane protein complex subunit 1 C-terminal" evidence="12">
    <location>
        <begin position="733"/>
        <end position="952"/>
    </location>
</feature>
<dbReference type="Gene3D" id="2.130.10.10">
    <property type="entry name" value="YVTN repeat-like/Quinoprotein amine dehydrogenase"/>
    <property type="match status" value="1"/>
</dbReference>
<evidence type="ECO:0000256" key="7">
    <source>
        <dbReference type="ARBA" id="ARBA00022824"/>
    </source>
</evidence>
<dbReference type="STRING" id="3076.A0A2P6U0A8"/>
<dbReference type="GO" id="GO:0072546">
    <property type="term" value="C:EMC complex"/>
    <property type="evidence" value="ECO:0007669"/>
    <property type="project" value="InterPro"/>
</dbReference>
<dbReference type="GO" id="GO:0034975">
    <property type="term" value="P:protein folding in endoplasmic reticulum"/>
    <property type="evidence" value="ECO:0007669"/>
    <property type="project" value="TreeGrafter"/>
</dbReference>
<dbReference type="SUPFAM" id="SSF50998">
    <property type="entry name" value="Quinoprotein alcohol dehydrogenase-like"/>
    <property type="match status" value="1"/>
</dbReference>
<dbReference type="OrthoDB" id="28092at2759"/>
<dbReference type="AlphaFoldDB" id="A0A2P6U0A8"/>
<evidence type="ECO:0000256" key="10">
    <source>
        <dbReference type="ARBA" id="ARBA00023180"/>
    </source>
</evidence>
<gene>
    <name evidence="14" type="ORF">C2E21_1550</name>
</gene>
<comment type="caution">
    <text evidence="14">The sequence shown here is derived from an EMBL/GenBank/DDBJ whole genome shotgun (WGS) entry which is preliminary data.</text>
</comment>
<organism evidence="14 15">
    <name type="scientific">Chlorella sorokiniana</name>
    <name type="common">Freshwater green alga</name>
    <dbReference type="NCBI Taxonomy" id="3076"/>
    <lineage>
        <taxon>Eukaryota</taxon>
        <taxon>Viridiplantae</taxon>
        <taxon>Chlorophyta</taxon>
        <taxon>core chlorophytes</taxon>
        <taxon>Trebouxiophyceae</taxon>
        <taxon>Chlorellales</taxon>
        <taxon>Chlorellaceae</taxon>
        <taxon>Chlorella clade</taxon>
        <taxon>Chlorella</taxon>
    </lineage>
</organism>
<keyword evidence="15" id="KW-1185">Reference proteome</keyword>
<protein>
    <recommendedName>
        <fullName evidence="4">ER membrane protein complex subunit 1</fullName>
    </recommendedName>
</protein>
<evidence type="ECO:0000313" key="14">
    <source>
        <dbReference type="EMBL" id="PRW59755.1"/>
    </source>
</evidence>
<dbReference type="InterPro" id="IPR011678">
    <property type="entry name" value="EMC1_C"/>
</dbReference>